<comment type="caution">
    <text evidence="3">The sequence shown here is derived from an EMBL/GenBank/DDBJ whole genome shotgun (WGS) entry which is preliminary data.</text>
</comment>
<proteinExistence type="inferred from homology"/>
<dbReference type="InterPro" id="IPR013538">
    <property type="entry name" value="ASHA1/2-like_C"/>
</dbReference>
<protein>
    <submittedName>
        <fullName evidence="3">SRPBCC family protein</fullName>
    </submittedName>
</protein>
<name>A0ABW1CTQ7_9ACTN</name>
<dbReference type="InterPro" id="IPR023393">
    <property type="entry name" value="START-like_dom_sf"/>
</dbReference>
<feature type="domain" description="Activator of Hsp90 ATPase homologue 1/2-like C-terminal" evidence="2">
    <location>
        <begin position="29"/>
        <end position="136"/>
    </location>
</feature>
<accession>A0ABW1CTQ7</accession>
<gene>
    <name evidence="3" type="ORF">ACFPZ3_34160</name>
</gene>
<evidence type="ECO:0000256" key="1">
    <source>
        <dbReference type="ARBA" id="ARBA00006817"/>
    </source>
</evidence>
<evidence type="ECO:0000259" key="2">
    <source>
        <dbReference type="Pfam" id="PF08327"/>
    </source>
</evidence>
<evidence type="ECO:0000313" key="4">
    <source>
        <dbReference type="Proteomes" id="UP001596058"/>
    </source>
</evidence>
<dbReference type="SUPFAM" id="SSF55961">
    <property type="entry name" value="Bet v1-like"/>
    <property type="match status" value="1"/>
</dbReference>
<sequence>MTFIDDIQQAHRELLDGTRKTVVLRRHYDADPEDVWQACTDPDRLTRWFLPVSGDLRLGGTYQLEGNAGGEILRCEPPSLLKVTWLFGPDPGFSEVEVRLSAKDDGTLFELTHTAEVPPEMWGQFGPGAVGVGWDLTLLGLGLHLAGGEKVEEATFHLTAEGRASIIASSQAWGRAHESAGGRPDEVAAAVAATTAFYAPEEETPA</sequence>
<evidence type="ECO:0000313" key="3">
    <source>
        <dbReference type="EMBL" id="MFC5828934.1"/>
    </source>
</evidence>
<dbReference type="Gene3D" id="3.30.530.20">
    <property type="match status" value="1"/>
</dbReference>
<dbReference type="EMBL" id="JBHSPA010000043">
    <property type="protein sequence ID" value="MFC5828934.1"/>
    <property type="molecule type" value="Genomic_DNA"/>
</dbReference>
<dbReference type="Proteomes" id="UP001596058">
    <property type="component" value="Unassembled WGS sequence"/>
</dbReference>
<keyword evidence="4" id="KW-1185">Reference proteome</keyword>
<organism evidence="3 4">
    <name type="scientific">Nonomuraea insulae</name>
    <dbReference type="NCBI Taxonomy" id="1616787"/>
    <lineage>
        <taxon>Bacteria</taxon>
        <taxon>Bacillati</taxon>
        <taxon>Actinomycetota</taxon>
        <taxon>Actinomycetes</taxon>
        <taxon>Streptosporangiales</taxon>
        <taxon>Streptosporangiaceae</taxon>
        <taxon>Nonomuraea</taxon>
    </lineage>
</organism>
<reference evidence="4" key="1">
    <citation type="journal article" date="2019" name="Int. J. Syst. Evol. Microbiol.">
        <title>The Global Catalogue of Microorganisms (GCM) 10K type strain sequencing project: providing services to taxonomists for standard genome sequencing and annotation.</title>
        <authorList>
            <consortium name="The Broad Institute Genomics Platform"/>
            <consortium name="The Broad Institute Genome Sequencing Center for Infectious Disease"/>
            <person name="Wu L."/>
            <person name="Ma J."/>
        </authorList>
    </citation>
    <scope>NUCLEOTIDE SEQUENCE [LARGE SCALE GENOMIC DNA]</scope>
    <source>
        <strain evidence="4">CCUG 53903</strain>
    </source>
</reference>
<dbReference type="RefSeq" id="WP_379518431.1">
    <property type="nucleotide sequence ID" value="NZ_JBHSPA010000043.1"/>
</dbReference>
<dbReference type="CDD" id="cd08899">
    <property type="entry name" value="SRPBCC_CalC_Aha1-like_6"/>
    <property type="match status" value="1"/>
</dbReference>
<comment type="similarity">
    <text evidence="1">Belongs to the AHA1 family.</text>
</comment>
<dbReference type="Pfam" id="PF08327">
    <property type="entry name" value="AHSA1"/>
    <property type="match status" value="1"/>
</dbReference>